<dbReference type="SUPFAM" id="SSF56112">
    <property type="entry name" value="Protein kinase-like (PK-like)"/>
    <property type="match status" value="1"/>
</dbReference>
<organism evidence="2 3">
    <name type="scientific">Pseudonocardia nematodicida</name>
    <dbReference type="NCBI Taxonomy" id="1206997"/>
    <lineage>
        <taxon>Bacteria</taxon>
        <taxon>Bacillati</taxon>
        <taxon>Actinomycetota</taxon>
        <taxon>Actinomycetes</taxon>
        <taxon>Pseudonocardiales</taxon>
        <taxon>Pseudonocardiaceae</taxon>
        <taxon>Pseudonocardia</taxon>
    </lineage>
</organism>
<dbReference type="Gene3D" id="3.90.1200.10">
    <property type="match status" value="1"/>
</dbReference>
<sequence>MPPTSRTLSARQTALLDAWLPGAVTVRDHSWGVVGTTVLQLRHGDRDVIVKAGDDADTHLTRELRAHREWLAPWRGSAPELLHADDDAKLLVTRYLPGTLVEDHPAEADPETYRQAGRLLADLHDQPGATDPGYETRMRARAVRHLDGPHRIDPATEERLRAEVTSWPDGPASLVPTHGDWQPRNWLVHDGVVAVIDFGRADLRPAHTDLCRLAVQQFRGRPDLEAAFLDGYGRDPRDPAAWRRELLREAISTAVWAYGVGDEAFERQGHRMVVEALDG</sequence>
<feature type="domain" description="Aminoglycoside phosphotransferase" evidence="1">
    <location>
        <begin position="38"/>
        <end position="240"/>
    </location>
</feature>
<proteinExistence type="predicted"/>
<dbReference type="Proteomes" id="UP001494902">
    <property type="component" value="Unassembled WGS sequence"/>
</dbReference>
<evidence type="ECO:0000313" key="2">
    <source>
        <dbReference type="EMBL" id="MEQ3550212.1"/>
    </source>
</evidence>
<evidence type="ECO:0000259" key="1">
    <source>
        <dbReference type="Pfam" id="PF01636"/>
    </source>
</evidence>
<comment type="caution">
    <text evidence="2">The sequence shown here is derived from an EMBL/GenBank/DDBJ whole genome shotgun (WGS) entry which is preliminary data.</text>
</comment>
<dbReference type="RefSeq" id="WP_349297291.1">
    <property type="nucleotide sequence ID" value="NZ_JBEDNQ010000002.1"/>
</dbReference>
<dbReference type="InterPro" id="IPR051678">
    <property type="entry name" value="AGP_Transferase"/>
</dbReference>
<dbReference type="InterPro" id="IPR011009">
    <property type="entry name" value="Kinase-like_dom_sf"/>
</dbReference>
<gene>
    <name evidence="2" type="ORF">WIS52_06975</name>
</gene>
<accession>A0ABV1K6V0</accession>
<name>A0ABV1K6V0_9PSEU</name>
<protein>
    <submittedName>
        <fullName evidence="2">Phosphotransferase</fullName>
    </submittedName>
</protein>
<dbReference type="EMBL" id="JBEDNQ010000002">
    <property type="protein sequence ID" value="MEQ3550212.1"/>
    <property type="molecule type" value="Genomic_DNA"/>
</dbReference>
<reference evidence="2 3" key="1">
    <citation type="submission" date="2024-03" db="EMBL/GenBank/DDBJ databases">
        <title>Draft genome sequence of Pseudonocardia nematodicida JCM 31783.</title>
        <authorList>
            <person name="Butdee W."/>
            <person name="Duangmal K."/>
        </authorList>
    </citation>
    <scope>NUCLEOTIDE SEQUENCE [LARGE SCALE GENOMIC DNA]</scope>
    <source>
        <strain evidence="2 3">JCM 31783</strain>
    </source>
</reference>
<dbReference type="PANTHER" id="PTHR21310">
    <property type="entry name" value="AMINOGLYCOSIDE PHOSPHOTRANSFERASE-RELATED-RELATED"/>
    <property type="match status" value="1"/>
</dbReference>
<keyword evidence="3" id="KW-1185">Reference proteome</keyword>
<evidence type="ECO:0000313" key="3">
    <source>
        <dbReference type="Proteomes" id="UP001494902"/>
    </source>
</evidence>
<dbReference type="Pfam" id="PF01636">
    <property type="entry name" value="APH"/>
    <property type="match status" value="1"/>
</dbReference>
<dbReference type="InterPro" id="IPR002575">
    <property type="entry name" value="Aminoglycoside_PTrfase"/>
</dbReference>